<dbReference type="EMBL" id="VZCB01000057">
    <property type="protein sequence ID" value="MQN80747.1"/>
    <property type="molecule type" value="Genomic_DNA"/>
</dbReference>
<reference evidence="1 2" key="1">
    <citation type="submission" date="2019-09" db="EMBL/GenBank/DDBJ databases">
        <title>Distinct polysaccharide growth profiles of human intestinal Prevotella copri isolates.</title>
        <authorList>
            <person name="Fehlner-Peach H."/>
            <person name="Magnabosco C."/>
            <person name="Raghavan V."/>
            <person name="Scher J.U."/>
            <person name="Tett A."/>
            <person name="Cox L.M."/>
            <person name="Gottsegen C."/>
            <person name="Watters A."/>
            <person name="Wiltshire- Gordon J.D."/>
            <person name="Segata N."/>
            <person name="Bonneau R."/>
            <person name="Littman D.R."/>
        </authorList>
    </citation>
    <scope>NUCLEOTIDE SEQUENCE [LARGE SCALE GENOMIC DNA]</scope>
    <source>
        <strain evidence="2">iA622</strain>
    </source>
</reference>
<sequence>MSQSPAQYTWRCPQRWLIELVYNANQDRPVDEWQRDIPLNRLYRDFFTHIGTKPPNHPSTQLSKLRNMERRRDIQPDSITHYYMQFIGKQLNCHIIEKLLHRK</sequence>
<dbReference type="AlphaFoldDB" id="A0A6G1TZZ3"/>
<evidence type="ECO:0000313" key="1">
    <source>
        <dbReference type="EMBL" id="MQN80747.1"/>
    </source>
</evidence>
<comment type="caution">
    <text evidence="1">The sequence shown here is derived from an EMBL/GenBank/DDBJ whole genome shotgun (WGS) entry which is preliminary data.</text>
</comment>
<gene>
    <name evidence="1" type="ORF">F7D73_07225</name>
</gene>
<dbReference type="RefSeq" id="WP_153123482.1">
    <property type="nucleotide sequence ID" value="NZ_VZCB01000057.1"/>
</dbReference>
<proteinExistence type="predicted"/>
<accession>A0A6G1TZZ3</accession>
<dbReference type="Proteomes" id="UP000480425">
    <property type="component" value="Unassembled WGS sequence"/>
</dbReference>
<protein>
    <submittedName>
        <fullName evidence="1">Uncharacterized protein</fullName>
    </submittedName>
</protein>
<organism evidence="1 2">
    <name type="scientific">Segatella copri</name>
    <dbReference type="NCBI Taxonomy" id="165179"/>
    <lineage>
        <taxon>Bacteria</taxon>
        <taxon>Pseudomonadati</taxon>
        <taxon>Bacteroidota</taxon>
        <taxon>Bacteroidia</taxon>
        <taxon>Bacteroidales</taxon>
        <taxon>Prevotellaceae</taxon>
        <taxon>Segatella</taxon>
    </lineage>
</organism>
<dbReference type="OrthoDB" id="8901552at2"/>
<evidence type="ECO:0000313" key="2">
    <source>
        <dbReference type="Proteomes" id="UP000480425"/>
    </source>
</evidence>
<name>A0A6G1TZZ3_9BACT</name>